<dbReference type="SUPFAM" id="SSF57850">
    <property type="entry name" value="RING/U-box"/>
    <property type="match status" value="1"/>
</dbReference>
<feature type="domain" description="ZZ-type" evidence="5">
    <location>
        <begin position="196"/>
        <end position="237"/>
    </location>
</feature>
<dbReference type="AlphaFoldDB" id="A0A7S0D030"/>
<proteinExistence type="predicted"/>
<dbReference type="InterPro" id="IPR043145">
    <property type="entry name" value="Znf_ZZ_sf"/>
</dbReference>
<sequence length="259" mass="30064">MLRPGTDPLKAEAVPPPPYTEKLTQTLKMSWRRFHHLQINLNMVPKLKNIAPKVKQPAASADSEKSKKKREKNCRSPTSKAERKNGMGVKRIRGLAKGEEHVTTSINGQGDTPSRRKRRRKCKEPKSEDEIYEDSECKAKSPPARMADKKRAIKGILKTPGSPRRKKKKLLFSPKLDYGETYSKYDYDRTMVKGLQYMCDGCMTPLLAMTRYSCPIKMCDFDLCEDCHSKKMVNRHRLDEHRNRKRLSFKRFPFEMEND</sequence>
<keyword evidence="3" id="KW-0862">Zinc</keyword>
<evidence type="ECO:0000256" key="3">
    <source>
        <dbReference type="ARBA" id="ARBA00022833"/>
    </source>
</evidence>
<evidence type="ECO:0000256" key="2">
    <source>
        <dbReference type="ARBA" id="ARBA00022771"/>
    </source>
</evidence>
<feature type="region of interest" description="Disordered" evidence="4">
    <location>
        <begin position="48"/>
        <end position="127"/>
    </location>
</feature>
<feature type="region of interest" description="Disordered" evidence="4">
    <location>
        <begin position="1"/>
        <end position="20"/>
    </location>
</feature>
<protein>
    <recommendedName>
        <fullName evidence="5">ZZ-type domain-containing protein</fullName>
    </recommendedName>
</protein>
<dbReference type="Gene3D" id="3.30.60.90">
    <property type="match status" value="1"/>
</dbReference>
<keyword evidence="1" id="KW-0479">Metal-binding</keyword>
<evidence type="ECO:0000256" key="1">
    <source>
        <dbReference type="ARBA" id="ARBA00022723"/>
    </source>
</evidence>
<dbReference type="EMBL" id="HBEM01007364">
    <property type="protein sequence ID" value="CAD8438931.1"/>
    <property type="molecule type" value="Transcribed_RNA"/>
</dbReference>
<keyword evidence="2" id="KW-0863">Zinc-finger</keyword>
<organism evidence="6">
    <name type="scientific">Amorphochlora amoebiformis</name>
    <dbReference type="NCBI Taxonomy" id="1561963"/>
    <lineage>
        <taxon>Eukaryota</taxon>
        <taxon>Sar</taxon>
        <taxon>Rhizaria</taxon>
        <taxon>Cercozoa</taxon>
        <taxon>Chlorarachniophyceae</taxon>
        <taxon>Amorphochlora</taxon>
    </lineage>
</organism>
<name>A0A7S0D030_9EUKA</name>
<reference evidence="6" key="1">
    <citation type="submission" date="2021-01" db="EMBL/GenBank/DDBJ databases">
        <authorList>
            <person name="Corre E."/>
            <person name="Pelletier E."/>
            <person name="Niang G."/>
            <person name="Scheremetjew M."/>
            <person name="Finn R."/>
            <person name="Kale V."/>
            <person name="Holt S."/>
            <person name="Cochrane G."/>
            <person name="Meng A."/>
            <person name="Brown T."/>
            <person name="Cohen L."/>
        </authorList>
    </citation>
    <scope>NUCLEOTIDE SEQUENCE</scope>
    <source>
        <strain evidence="6">CCMP2058</strain>
    </source>
</reference>
<dbReference type="GO" id="GO:0008270">
    <property type="term" value="F:zinc ion binding"/>
    <property type="evidence" value="ECO:0007669"/>
    <property type="project" value="UniProtKB-KW"/>
</dbReference>
<gene>
    <name evidence="6" type="ORF">LAMO00422_LOCUS5144</name>
</gene>
<evidence type="ECO:0000259" key="5">
    <source>
        <dbReference type="Pfam" id="PF00569"/>
    </source>
</evidence>
<evidence type="ECO:0000313" key="6">
    <source>
        <dbReference type="EMBL" id="CAD8438931.1"/>
    </source>
</evidence>
<feature type="compositionally biased region" description="Polar residues" evidence="4">
    <location>
        <begin position="103"/>
        <end position="112"/>
    </location>
</feature>
<dbReference type="Pfam" id="PF00569">
    <property type="entry name" value="ZZ"/>
    <property type="match status" value="1"/>
</dbReference>
<dbReference type="InterPro" id="IPR000433">
    <property type="entry name" value="Znf_ZZ"/>
</dbReference>
<accession>A0A7S0D030</accession>
<evidence type="ECO:0000256" key="4">
    <source>
        <dbReference type="SAM" id="MobiDB-lite"/>
    </source>
</evidence>